<sequence length="138" mass="14709">MSILKQHEDYLETDAVILICGQMMRVTPDLTSPLFNFPLTPAGGHLSPTDLTCTWPARGNRVSNLELSGSRPGIVPPGHSCPGSKQKDNRLLALLIGALIKTGTTLSYLLIRSGVRICPTGSRSARRGSLVCPTGEGL</sequence>
<proteinExistence type="predicted"/>
<evidence type="ECO:0000313" key="2">
    <source>
        <dbReference type="Proteomes" id="UP000499080"/>
    </source>
</evidence>
<gene>
    <name evidence="1" type="ORF">AVEN_67311_1</name>
</gene>
<protein>
    <submittedName>
        <fullName evidence="1">Uncharacterized protein</fullName>
    </submittedName>
</protein>
<reference evidence="1 2" key="1">
    <citation type="journal article" date="2019" name="Sci. Rep.">
        <title>Orb-weaving spider Araneus ventricosus genome elucidates the spidroin gene catalogue.</title>
        <authorList>
            <person name="Kono N."/>
            <person name="Nakamura H."/>
            <person name="Ohtoshi R."/>
            <person name="Moran D.A.P."/>
            <person name="Shinohara A."/>
            <person name="Yoshida Y."/>
            <person name="Fujiwara M."/>
            <person name="Mori M."/>
            <person name="Tomita M."/>
            <person name="Arakawa K."/>
        </authorList>
    </citation>
    <scope>NUCLEOTIDE SEQUENCE [LARGE SCALE GENOMIC DNA]</scope>
</reference>
<dbReference type="Proteomes" id="UP000499080">
    <property type="component" value="Unassembled WGS sequence"/>
</dbReference>
<name>A0A4Y2LV22_ARAVE</name>
<dbReference type="AlphaFoldDB" id="A0A4Y2LV22"/>
<organism evidence="1 2">
    <name type="scientific">Araneus ventricosus</name>
    <name type="common">Orbweaver spider</name>
    <name type="synonym">Epeira ventricosa</name>
    <dbReference type="NCBI Taxonomy" id="182803"/>
    <lineage>
        <taxon>Eukaryota</taxon>
        <taxon>Metazoa</taxon>
        <taxon>Ecdysozoa</taxon>
        <taxon>Arthropoda</taxon>
        <taxon>Chelicerata</taxon>
        <taxon>Arachnida</taxon>
        <taxon>Araneae</taxon>
        <taxon>Araneomorphae</taxon>
        <taxon>Entelegynae</taxon>
        <taxon>Araneoidea</taxon>
        <taxon>Araneidae</taxon>
        <taxon>Araneus</taxon>
    </lineage>
</organism>
<comment type="caution">
    <text evidence="1">The sequence shown here is derived from an EMBL/GenBank/DDBJ whole genome shotgun (WGS) entry which is preliminary data.</text>
</comment>
<evidence type="ECO:0000313" key="1">
    <source>
        <dbReference type="EMBL" id="GBN18382.1"/>
    </source>
</evidence>
<accession>A0A4Y2LV22</accession>
<keyword evidence="2" id="KW-1185">Reference proteome</keyword>
<dbReference type="EMBL" id="BGPR01006372">
    <property type="protein sequence ID" value="GBN18382.1"/>
    <property type="molecule type" value="Genomic_DNA"/>
</dbReference>